<name>A0A7M7Q9P8_NASVI</name>
<dbReference type="RefSeq" id="XP_031784225.1">
    <property type="nucleotide sequence ID" value="XM_031928365.1"/>
</dbReference>
<proteinExistence type="predicted"/>
<feature type="region of interest" description="Disordered" evidence="1">
    <location>
        <begin position="1"/>
        <end position="58"/>
    </location>
</feature>
<evidence type="ECO:0000313" key="4">
    <source>
        <dbReference type="Proteomes" id="UP000002358"/>
    </source>
</evidence>
<protein>
    <recommendedName>
        <fullName evidence="2">DUF5641 domain-containing protein</fullName>
    </recommendedName>
</protein>
<dbReference type="Pfam" id="PF18701">
    <property type="entry name" value="DUF5641"/>
    <property type="match status" value="1"/>
</dbReference>
<dbReference type="KEGG" id="nvi:103317340"/>
<feature type="compositionally biased region" description="Polar residues" evidence="1">
    <location>
        <begin position="23"/>
        <end position="58"/>
    </location>
</feature>
<evidence type="ECO:0000259" key="2">
    <source>
        <dbReference type="Pfam" id="PF18701"/>
    </source>
</evidence>
<dbReference type="InterPro" id="IPR040676">
    <property type="entry name" value="DUF5641"/>
</dbReference>
<dbReference type="EnsemblMetazoa" id="XM_031928365">
    <property type="protein sequence ID" value="XP_031784225"/>
    <property type="gene ID" value="LOC103317340"/>
</dbReference>
<feature type="region of interest" description="Disordered" evidence="1">
    <location>
        <begin position="71"/>
        <end position="160"/>
    </location>
</feature>
<keyword evidence="4" id="KW-1185">Reference proteome</keyword>
<accession>A0A7M7Q9P8</accession>
<organism evidence="3 4">
    <name type="scientific">Nasonia vitripennis</name>
    <name type="common">Parasitic wasp</name>
    <dbReference type="NCBI Taxonomy" id="7425"/>
    <lineage>
        <taxon>Eukaryota</taxon>
        <taxon>Metazoa</taxon>
        <taxon>Ecdysozoa</taxon>
        <taxon>Arthropoda</taxon>
        <taxon>Hexapoda</taxon>
        <taxon>Insecta</taxon>
        <taxon>Pterygota</taxon>
        <taxon>Neoptera</taxon>
        <taxon>Endopterygota</taxon>
        <taxon>Hymenoptera</taxon>
        <taxon>Apocrita</taxon>
        <taxon>Proctotrupomorpha</taxon>
        <taxon>Chalcidoidea</taxon>
        <taxon>Pteromalidae</taxon>
        <taxon>Pteromalinae</taxon>
        <taxon>Nasonia</taxon>
    </lineage>
</organism>
<feature type="compositionally biased region" description="Polar residues" evidence="1">
    <location>
        <begin position="146"/>
        <end position="160"/>
    </location>
</feature>
<dbReference type="PANTHER" id="PTHR47331">
    <property type="entry name" value="PHD-TYPE DOMAIN-CONTAINING PROTEIN"/>
    <property type="match status" value="1"/>
</dbReference>
<dbReference type="InParanoid" id="A0A7M7Q9P8"/>
<dbReference type="Proteomes" id="UP000002358">
    <property type="component" value="Unassembled WGS sequence"/>
</dbReference>
<reference evidence="3" key="1">
    <citation type="submission" date="2021-01" db="UniProtKB">
        <authorList>
            <consortium name="EnsemblMetazoa"/>
        </authorList>
    </citation>
    <scope>IDENTIFICATION</scope>
</reference>
<feature type="compositionally biased region" description="Polar residues" evidence="1">
    <location>
        <begin position="114"/>
        <end position="125"/>
    </location>
</feature>
<feature type="domain" description="DUF5641" evidence="2">
    <location>
        <begin position="172"/>
        <end position="264"/>
    </location>
</feature>
<dbReference type="AlphaFoldDB" id="A0A7M7Q9P8"/>
<dbReference type="GeneID" id="103317340"/>
<sequence length="273" mass="30817">MQVHRQLGKPPPESSRVQKCKPPQNTTAINQGEQRIQPTKSTRSPRLSTTVEAKKTTQSIEKAVGRLYREGLDCKASPKNPQSPSGPTKSIFGPQSPSGPTKLIWANAEAAKQPSLQPDNRSQHQPPRAAQLSARTSRRHARAASQPQQRNQQPAWTESSQSRSAYYNRLSIWKFITKARQDFWKRWHLEYLNELQQHQKWHDSTGELRKGMVVILIDKNQPCTQWQLAVVQEVHPGTDGLARVATVRTSRGTLKRNITQLCPLPTSSTEEAE</sequence>
<evidence type="ECO:0000256" key="1">
    <source>
        <dbReference type="SAM" id="MobiDB-lite"/>
    </source>
</evidence>
<dbReference type="OrthoDB" id="6432478at2759"/>
<evidence type="ECO:0000313" key="3">
    <source>
        <dbReference type="EnsemblMetazoa" id="XP_031784225"/>
    </source>
</evidence>
<feature type="compositionally biased region" description="Polar residues" evidence="1">
    <location>
        <begin position="79"/>
        <end position="99"/>
    </location>
</feature>